<organism evidence="1">
    <name type="scientific">Picea glauca</name>
    <name type="common">White spruce</name>
    <name type="synonym">Pinus glauca</name>
    <dbReference type="NCBI Taxonomy" id="3330"/>
    <lineage>
        <taxon>Eukaryota</taxon>
        <taxon>Viridiplantae</taxon>
        <taxon>Streptophyta</taxon>
        <taxon>Embryophyta</taxon>
        <taxon>Tracheophyta</taxon>
        <taxon>Spermatophyta</taxon>
        <taxon>Pinopsida</taxon>
        <taxon>Pinidae</taxon>
        <taxon>Conifers I</taxon>
        <taxon>Pinales</taxon>
        <taxon>Pinaceae</taxon>
        <taxon>Picea</taxon>
    </lineage>
</organism>
<proteinExistence type="predicted"/>
<gene>
    <name evidence="1" type="ORF">ABT39_MTgene1709</name>
</gene>
<dbReference type="AlphaFoldDB" id="A0A101LWH0"/>
<accession>A0A101LWH0</accession>
<sequence length="29" mass="3441">MEPRPLPYPLPLHLDMVWVVHAGRIRLSF</sequence>
<comment type="caution">
    <text evidence="1">The sequence shown here is derived from an EMBL/GenBank/DDBJ whole genome shotgun (WGS) entry which is preliminary data.</text>
</comment>
<protein>
    <submittedName>
        <fullName evidence="1">Uncharacterized protein</fullName>
    </submittedName>
</protein>
<evidence type="ECO:0000313" key="1">
    <source>
        <dbReference type="EMBL" id="KUM46607.1"/>
    </source>
</evidence>
<reference evidence="1" key="1">
    <citation type="journal article" date="2015" name="Genome Biol. Evol.">
        <title>Organellar Genomes of White Spruce (Picea glauca): Assembly and Annotation.</title>
        <authorList>
            <person name="Jackman S.D."/>
            <person name="Warren R.L."/>
            <person name="Gibb E.A."/>
            <person name="Vandervalk B.P."/>
            <person name="Mohamadi H."/>
            <person name="Chu J."/>
            <person name="Raymond A."/>
            <person name="Pleasance S."/>
            <person name="Coope R."/>
            <person name="Wildung M.R."/>
            <person name="Ritland C.E."/>
            <person name="Bousquet J."/>
            <person name="Jones S.J."/>
            <person name="Bohlmann J."/>
            <person name="Birol I."/>
        </authorList>
    </citation>
    <scope>NUCLEOTIDE SEQUENCE [LARGE SCALE GENOMIC DNA]</scope>
    <source>
        <tissue evidence="1">Flushing bud</tissue>
    </source>
</reference>
<name>A0A101LWH0_PICGL</name>
<geneLocation type="mitochondrion" evidence="1"/>
<dbReference type="EMBL" id="LKAM01000011">
    <property type="protein sequence ID" value="KUM46607.1"/>
    <property type="molecule type" value="Genomic_DNA"/>
</dbReference>
<keyword evidence="1" id="KW-0496">Mitochondrion</keyword>